<feature type="region of interest" description="Disordered" evidence="1">
    <location>
        <begin position="1"/>
        <end position="41"/>
    </location>
</feature>
<feature type="compositionally biased region" description="Basic residues" evidence="1">
    <location>
        <begin position="15"/>
        <end position="28"/>
    </location>
</feature>
<dbReference type="SUPFAM" id="SSF53098">
    <property type="entry name" value="Ribonuclease H-like"/>
    <property type="match status" value="1"/>
</dbReference>
<dbReference type="Proteomes" id="UP000694924">
    <property type="component" value="Unplaced"/>
</dbReference>
<dbReference type="PANTHER" id="PTHR47331:SF1">
    <property type="entry name" value="GAG-LIKE PROTEIN"/>
    <property type="match status" value="1"/>
</dbReference>
<dbReference type="GeneID" id="107072395"/>
<dbReference type="Gene3D" id="1.10.340.70">
    <property type="match status" value="1"/>
</dbReference>
<dbReference type="PANTHER" id="PTHR47331">
    <property type="entry name" value="PHD-TYPE DOMAIN-CONTAINING PROTEIN"/>
    <property type="match status" value="1"/>
</dbReference>
<dbReference type="Gene3D" id="3.30.420.10">
    <property type="entry name" value="Ribonuclease H-like superfamily/Ribonuclease H"/>
    <property type="match status" value="1"/>
</dbReference>
<feature type="domain" description="Integrase zinc-binding" evidence="2">
    <location>
        <begin position="131"/>
        <end position="183"/>
    </location>
</feature>
<protein>
    <submittedName>
        <fullName evidence="4">Uncharacterized protein LOC107072395</fullName>
    </submittedName>
</protein>
<sequence>MTSMRSQNRRATPPRGRRPRRHLKRTHHYATNTDPSSRCRRWLKTNPYRGEVSTAEITETERRVLKIVQDEQFHAERERLKTAGGVKSTRLAALNPILNEEGLIRVGGRLRNANLSFHEKCPILLPSHHHVTDLIIRKLHEQNFHAGIQTILYALRQRFWLLDGKNQVRRIVRHCVRCIRFRASGIQYKTGNLPSSRVQEATAFSHVGVDFFGPIYAKEKKYRNKGRVKIYGCIFLCMTIKAVHIELVSDLTTDVFLAAFRRFVSRKTIPTHVYSDNGTNFVRANNQLKKLYALIESDENKTKVHDFAVDCKIS</sequence>
<evidence type="ECO:0000313" key="3">
    <source>
        <dbReference type="Proteomes" id="UP000694924"/>
    </source>
</evidence>
<proteinExistence type="predicted"/>
<gene>
    <name evidence="4" type="primary">LOC107072395</name>
</gene>
<dbReference type="RefSeq" id="XP_015187776.1">
    <property type="nucleotide sequence ID" value="XM_015332290.1"/>
</dbReference>
<dbReference type="InterPro" id="IPR036397">
    <property type="entry name" value="RNaseH_sf"/>
</dbReference>
<dbReference type="InterPro" id="IPR012337">
    <property type="entry name" value="RNaseH-like_sf"/>
</dbReference>
<reference evidence="4" key="1">
    <citation type="submission" date="2025-08" db="UniProtKB">
        <authorList>
            <consortium name="RefSeq"/>
        </authorList>
    </citation>
    <scope>IDENTIFICATION</scope>
    <source>
        <tissue evidence="4">Whole body</tissue>
    </source>
</reference>
<evidence type="ECO:0000313" key="4">
    <source>
        <dbReference type="RefSeq" id="XP_015187776.1"/>
    </source>
</evidence>
<keyword evidence="3" id="KW-1185">Reference proteome</keyword>
<accession>A0ABM1J5N8</accession>
<dbReference type="Pfam" id="PF17921">
    <property type="entry name" value="Integrase_H2C2"/>
    <property type="match status" value="1"/>
</dbReference>
<evidence type="ECO:0000259" key="2">
    <source>
        <dbReference type="Pfam" id="PF17921"/>
    </source>
</evidence>
<name>A0ABM1J5N8_POLDO</name>
<organism evidence="3 4">
    <name type="scientific">Polistes dominula</name>
    <name type="common">European paper wasp</name>
    <name type="synonym">Vespa dominula</name>
    <dbReference type="NCBI Taxonomy" id="743375"/>
    <lineage>
        <taxon>Eukaryota</taxon>
        <taxon>Metazoa</taxon>
        <taxon>Ecdysozoa</taxon>
        <taxon>Arthropoda</taxon>
        <taxon>Hexapoda</taxon>
        <taxon>Insecta</taxon>
        <taxon>Pterygota</taxon>
        <taxon>Neoptera</taxon>
        <taxon>Endopterygota</taxon>
        <taxon>Hymenoptera</taxon>
        <taxon>Apocrita</taxon>
        <taxon>Aculeata</taxon>
        <taxon>Vespoidea</taxon>
        <taxon>Vespidae</taxon>
        <taxon>Polistinae</taxon>
        <taxon>Polistini</taxon>
        <taxon>Polistes</taxon>
    </lineage>
</organism>
<dbReference type="InterPro" id="IPR041588">
    <property type="entry name" value="Integrase_H2C2"/>
</dbReference>
<evidence type="ECO:0000256" key="1">
    <source>
        <dbReference type="SAM" id="MobiDB-lite"/>
    </source>
</evidence>